<accession>A0A0K2VL62</accession>
<dbReference type="EMBL" id="HACA01033851">
    <property type="protein sequence ID" value="CDW51213.1"/>
    <property type="molecule type" value="Transcribed_RNA"/>
</dbReference>
<organism evidence="1">
    <name type="scientific">Lepeophtheirus salmonis</name>
    <name type="common">Salmon louse</name>
    <name type="synonym">Caligus salmonis</name>
    <dbReference type="NCBI Taxonomy" id="72036"/>
    <lineage>
        <taxon>Eukaryota</taxon>
        <taxon>Metazoa</taxon>
        <taxon>Ecdysozoa</taxon>
        <taxon>Arthropoda</taxon>
        <taxon>Crustacea</taxon>
        <taxon>Multicrustacea</taxon>
        <taxon>Hexanauplia</taxon>
        <taxon>Copepoda</taxon>
        <taxon>Siphonostomatoida</taxon>
        <taxon>Caligidae</taxon>
        <taxon>Lepeophtheirus</taxon>
    </lineage>
</organism>
<proteinExistence type="predicted"/>
<dbReference type="AlphaFoldDB" id="A0A0K2VL62"/>
<reference evidence="1" key="1">
    <citation type="submission" date="2014-05" db="EMBL/GenBank/DDBJ databases">
        <authorList>
            <person name="Chronopoulou M."/>
        </authorList>
    </citation>
    <scope>NUCLEOTIDE SEQUENCE</scope>
    <source>
        <tissue evidence="1">Whole organism</tissue>
    </source>
</reference>
<sequence>MYDDIVFERLFYKTIDGPDSNAS</sequence>
<evidence type="ECO:0000313" key="1">
    <source>
        <dbReference type="EMBL" id="CDW51213.1"/>
    </source>
</evidence>
<protein>
    <submittedName>
        <fullName evidence="1">Uncharacterized protein</fullName>
    </submittedName>
</protein>
<name>A0A0K2VL62_LEPSM</name>